<sequence>MGGCASKPKDLNSGPDSPPDPPSPGPTVKNAEGDTVTKENNNGGKNQKEPLVDLSEPNPKTVNSDGNASPEPPNDLGDLVSGIEESLDANHVTAEKSEENGGAGNEITDQTKEPGVVTDLMGKPDIQVHESDATRHEKPLTSVT</sequence>
<protein>
    <submittedName>
        <fullName evidence="2">Uncharacterized protein</fullName>
    </submittedName>
</protein>
<dbReference type="EMBL" id="DUZY01000001">
    <property type="protein sequence ID" value="DAD18093.1"/>
    <property type="molecule type" value="Genomic_DNA"/>
</dbReference>
<reference evidence="2 3" key="1">
    <citation type="journal article" date="2020" name="Mol. Biol. Evol.">
        <title>Distinct Expression and Methylation Patterns for Genes with Different Fates following a Single Whole-Genome Duplication in Flowering Plants.</title>
        <authorList>
            <person name="Shi T."/>
            <person name="Rahmani R.S."/>
            <person name="Gugger P.F."/>
            <person name="Wang M."/>
            <person name="Li H."/>
            <person name="Zhang Y."/>
            <person name="Li Z."/>
            <person name="Wang Q."/>
            <person name="Van de Peer Y."/>
            <person name="Marchal K."/>
            <person name="Chen J."/>
        </authorList>
    </citation>
    <scope>NUCLEOTIDE SEQUENCE [LARGE SCALE GENOMIC DNA]</scope>
    <source>
        <tissue evidence="2">Leaf</tissue>
    </source>
</reference>
<feature type="compositionally biased region" description="Pro residues" evidence="1">
    <location>
        <begin position="16"/>
        <end position="25"/>
    </location>
</feature>
<evidence type="ECO:0000313" key="3">
    <source>
        <dbReference type="Proteomes" id="UP000607653"/>
    </source>
</evidence>
<evidence type="ECO:0000313" key="2">
    <source>
        <dbReference type="EMBL" id="DAD18093.1"/>
    </source>
</evidence>
<keyword evidence="3" id="KW-1185">Reference proteome</keyword>
<dbReference type="AlphaFoldDB" id="A0A822XEL8"/>
<comment type="caution">
    <text evidence="2">The sequence shown here is derived from an EMBL/GenBank/DDBJ whole genome shotgun (WGS) entry which is preliminary data.</text>
</comment>
<feature type="compositionally biased region" description="Polar residues" evidence="1">
    <location>
        <begin position="58"/>
        <end position="67"/>
    </location>
</feature>
<proteinExistence type="predicted"/>
<organism evidence="2 3">
    <name type="scientific">Nelumbo nucifera</name>
    <name type="common">Sacred lotus</name>
    <dbReference type="NCBI Taxonomy" id="4432"/>
    <lineage>
        <taxon>Eukaryota</taxon>
        <taxon>Viridiplantae</taxon>
        <taxon>Streptophyta</taxon>
        <taxon>Embryophyta</taxon>
        <taxon>Tracheophyta</taxon>
        <taxon>Spermatophyta</taxon>
        <taxon>Magnoliopsida</taxon>
        <taxon>Proteales</taxon>
        <taxon>Nelumbonaceae</taxon>
        <taxon>Nelumbo</taxon>
    </lineage>
</organism>
<name>A0A822XEL8_NELNU</name>
<feature type="compositionally biased region" description="Basic and acidic residues" evidence="1">
    <location>
        <begin position="126"/>
        <end position="144"/>
    </location>
</feature>
<evidence type="ECO:0000256" key="1">
    <source>
        <dbReference type="SAM" id="MobiDB-lite"/>
    </source>
</evidence>
<dbReference type="Proteomes" id="UP000607653">
    <property type="component" value="Unassembled WGS sequence"/>
</dbReference>
<gene>
    <name evidence="2" type="ORF">HUJ06_019556</name>
</gene>
<accession>A0A822XEL8</accession>
<feature type="region of interest" description="Disordered" evidence="1">
    <location>
        <begin position="1"/>
        <end position="144"/>
    </location>
</feature>